<dbReference type="SMART" id="SM00849">
    <property type="entry name" value="Lactamase_B"/>
    <property type="match status" value="1"/>
</dbReference>
<keyword evidence="1" id="KW-0378">Hydrolase</keyword>
<accession>A0A411PXC0</accession>
<dbReference type="PANTHER" id="PTHR46018">
    <property type="entry name" value="ZINC PHOSPHODIESTERASE ELAC PROTEIN 1"/>
    <property type="match status" value="1"/>
</dbReference>
<dbReference type="CDD" id="cd07719">
    <property type="entry name" value="arylsulfatase_AtsA-like_MBL-fold"/>
    <property type="match status" value="1"/>
</dbReference>
<sequence>MWRSVGIDCRSDTIRELTMVSIISLNHTRYVLLSALLLTSLASGLGPSVALAQASPTGKFEFVTLGTQGGPLTSATRSQPANVLVRPGEAYLIDVGDGTAGRLTAAHVPIQWIRGIFISHLHFDHIGGLFAVLGLRHQMNDHAPLAIYGPPGTKETVEGLFAAMRPSVEEGNGLPGEKTIPPETNIVIHELNGDAGAKLNSFVVTAAVNTHFSFPSGSDMDKRYKSLSYRFDLPDRSIAYTGDTGPSRAVERLAFKADLLITEMIDVSAVLSRIHQQRIPMSPQDLADLTLHLRTQHLTTEQVGQMACRAMVGAVVLTHLASGGSPEPGAATRYVSEIRQQFSGKIVVANDLDRF</sequence>
<dbReference type="InterPro" id="IPR044094">
    <property type="entry name" value="AtsA-like_MBL-fold"/>
</dbReference>
<dbReference type="InterPro" id="IPR001279">
    <property type="entry name" value="Metallo-B-lactamas"/>
</dbReference>
<evidence type="ECO:0000256" key="1">
    <source>
        <dbReference type="ARBA" id="ARBA00022801"/>
    </source>
</evidence>
<organism evidence="3">
    <name type="scientific">soil metagenome</name>
    <dbReference type="NCBI Taxonomy" id="410658"/>
    <lineage>
        <taxon>unclassified sequences</taxon>
        <taxon>metagenomes</taxon>
        <taxon>ecological metagenomes</taxon>
    </lineage>
</organism>
<dbReference type="Pfam" id="PF12706">
    <property type="entry name" value="Lactamase_B_2"/>
    <property type="match status" value="1"/>
</dbReference>
<dbReference type="EMBL" id="MH367837">
    <property type="protein sequence ID" value="QBG49753.1"/>
    <property type="molecule type" value="Genomic_DNA"/>
</dbReference>
<dbReference type="Gene3D" id="3.60.15.10">
    <property type="entry name" value="Ribonuclease Z/Hydroxyacylglutathione hydrolase-like"/>
    <property type="match status" value="1"/>
</dbReference>
<reference evidence="3" key="1">
    <citation type="submission" date="2018-05" db="EMBL/GenBank/DDBJ databases">
        <title>The double function of a new type of promiscuous enzymes: beta-lactamases with phytase activity.</title>
        <authorList>
            <person name="Castillo Villamizar G.A."/>
            <person name="Nacke H."/>
            <person name="Daniel R."/>
            <person name="Funkner K."/>
            <person name="Foerster K."/>
        </authorList>
    </citation>
    <scope>NUCLEOTIDE SEQUENCE</scope>
</reference>
<dbReference type="AlphaFoldDB" id="A0A411PXC0"/>
<dbReference type="GO" id="GO:0042781">
    <property type="term" value="F:3'-tRNA processing endoribonuclease activity"/>
    <property type="evidence" value="ECO:0007669"/>
    <property type="project" value="TreeGrafter"/>
</dbReference>
<evidence type="ECO:0000313" key="3">
    <source>
        <dbReference type="EMBL" id="QBG49753.1"/>
    </source>
</evidence>
<dbReference type="PANTHER" id="PTHR46018:SF2">
    <property type="entry name" value="ZINC PHOSPHODIESTERASE ELAC PROTEIN 1"/>
    <property type="match status" value="1"/>
</dbReference>
<protein>
    <recommendedName>
        <fullName evidence="2">Metallo-beta-lactamase domain-containing protein</fullName>
    </recommendedName>
</protein>
<proteinExistence type="predicted"/>
<feature type="domain" description="Metallo-beta-lactamase" evidence="2">
    <location>
        <begin position="78"/>
        <end position="297"/>
    </location>
</feature>
<name>A0A411PXC0_9ZZZZ</name>
<dbReference type="SUPFAM" id="SSF56281">
    <property type="entry name" value="Metallo-hydrolase/oxidoreductase"/>
    <property type="match status" value="1"/>
</dbReference>
<evidence type="ECO:0000259" key="2">
    <source>
        <dbReference type="SMART" id="SM00849"/>
    </source>
</evidence>
<dbReference type="InterPro" id="IPR036866">
    <property type="entry name" value="RibonucZ/Hydroxyglut_hydro"/>
</dbReference>